<feature type="domain" description="Radical SAM core" evidence="7">
    <location>
        <begin position="33"/>
        <end position="266"/>
    </location>
</feature>
<organism evidence="8 9">
    <name type="scientific">Acanthopleuribacter pedis</name>
    <dbReference type="NCBI Taxonomy" id="442870"/>
    <lineage>
        <taxon>Bacteria</taxon>
        <taxon>Pseudomonadati</taxon>
        <taxon>Acidobacteriota</taxon>
        <taxon>Holophagae</taxon>
        <taxon>Acanthopleuribacterales</taxon>
        <taxon>Acanthopleuribacteraceae</taxon>
        <taxon>Acanthopleuribacter</taxon>
    </lineage>
</organism>
<dbReference type="InterPro" id="IPR007197">
    <property type="entry name" value="rSAM"/>
</dbReference>
<dbReference type="InterPro" id="IPR006638">
    <property type="entry name" value="Elp3/MiaA/NifB-like_rSAM"/>
</dbReference>
<protein>
    <submittedName>
        <fullName evidence="8">Radical SAM protein</fullName>
    </submittedName>
</protein>
<proteinExistence type="predicted"/>
<keyword evidence="9" id="KW-1185">Reference proteome</keyword>
<comment type="caution">
    <text evidence="8">The sequence shown here is derived from an EMBL/GenBank/DDBJ whole genome shotgun (WGS) entry which is preliminary data.</text>
</comment>
<dbReference type="InterPro" id="IPR023885">
    <property type="entry name" value="4Fe4S-binding_SPASM_dom"/>
</dbReference>
<dbReference type="InterPro" id="IPR034391">
    <property type="entry name" value="AdoMet-like_SPASM_containing"/>
</dbReference>
<keyword evidence="2" id="KW-0004">4Fe-4S</keyword>
<keyword evidence="5" id="KW-0408">Iron</keyword>
<dbReference type="PANTHER" id="PTHR11228:SF7">
    <property type="entry name" value="PQQA PEPTIDE CYCLASE"/>
    <property type="match status" value="1"/>
</dbReference>
<evidence type="ECO:0000256" key="3">
    <source>
        <dbReference type="ARBA" id="ARBA00022691"/>
    </source>
</evidence>
<evidence type="ECO:0000256" key="2">
    <source>
        <dbReference type="ARBA" id="ARBA00022485"/>
    </source>
</evidence>
<dbReference type="AlphaFoldDB" id="A0A8J7U1B5"/>
<keyword evidence="6" id="KW-0411">Iron-sulfur</keyword>
<evidence type="ECO:0000313" key="8">
    <source>
        <dbReference type="EMBL" id="MBO1318003.1"/>
    </source>
</evidence>
<dbReference type="CDD" id="cd01335">
    <property type="entry name" value="Radical_SAM"/>
    <property type="match status" value="1"/>
</dbReference>
<dbReference type="SMART" id="SM00729">
    <property type="entry name" value="Elp3"/>
    <property type="match status" value="1"/>
</dbReference>
<dbReference type="InterPro" id="IPR058240">
    <property type="entry name" value="rSAM_sf"/>
</dbReference>
<dbReference type="Pfam" id="PF04055">
    <property type="entry name" value="Radical_SAM"/>
    <property type="match status" value="1"/>
</dbReference>
<keyword evidence="3" id="KW-0949">S-adenosyl-L-methionine</keyword>
<dbReference type="GO" id="GO:0051536">
    <property type="term" value="F:iron-sulfur cluster binding"/>
    <property type="evidence" value="ECO:0007669"/>
    <property type="project" value="UniProtKB-KW"/>
</dbReference>
<comment type="cofactor">
    <cofactor evidence="1">
        <name>[4Fe-4S] cluster</name>
        <dbReference type="ChEBI" id="CHEBI:49883"/>
    </cofactor>
</comment>
<sequence length="333" mass="38684">MIFSQEACSSAQLDAELKDIARRLNIENIEDALYFPKYFQIETIRVCNAKCPFCAVDQWDKSTPLMPDELFEKIAEEMSDYSDWIEFVSIQRAGEPLLDKKIVPRVKRLKDAGVNMVTMSTNASFLTEEKSRELLDAGLDEVMMSIDSIDRASYEKMRVGLDYDAVIANIRNFFKLRNQLNPKVTVRVRGVSFHDFENEESMDELARWTHFWDELKLPHDRIYMKKPHNWGNQKAWDDVPEYADIFHPCVLPWSTMHVTAMGTVPLCPQDYDAKANLGNVWHNSIAEIWRGDGWNKIRKLHSSGERNEIAFCRGCRLFDEAFHMEADMPVGKR</sequence>
<gene>
    <name evidence="8" type="ORF">J3U88_05975</name>
</gene>
<dbReference type="PROSITE" id="PS51918">
    <property type="entry name" value="RADICAL_SAM"/>
    <property type="match status" value="1"/>
</dbReference>
<evidence type="ECO:0000256" key="1">
    <source>
        <dbReference type="ARBA" id="ARBA00001966"/>
    </source>
</evidence>
<dbReference type="Pfam" id="PF13186">
    <property type="entry name" value="SPASM"/>
    <property type="match status" value="1"/>
</dbReference>
<evidence type="ECO:0000256" key="4">
    <source>
        <dbReference type="ARBA" id="ARBA00022723"/>
    </source>
</evidence>
<dbReference type="InterPro" id="IPR013785">
    <property type="entry name" value="Aldolase_TIM"/>
</dbReference>
<evidence type="ECO:0000256" key="6">
    <source>
        <dbReference type="ARBA" id="ARBA00023014"/>
    </source>
</evidence>
<name>A0A8J7U1B5_9BACT</name>
<dbReference type="SUPFAM" id="SSF102114">
    <property type="entry name" value="Radical SAM enzymes"/>
    <property type="match status" value="1"/>
</dbReference>
<dbReference type="GO" id="GO:0046872">
    <property type="term" value="F:metal ion binding"/>
    <property type="evidence" value="ECO:0007669"/>
    <property type="project" value="UniProtKB-KW"/>
</dbReference>
<evidence type="ECO:0000259" key="7">
    <source>
        <dbReference type="PROSITE" id="PS51918"/>
    </source>
</evidence>
<keyword evidence="4" id="KW-0479">Metal-binding</keyword>
<dbReference type="SFLD" id="SFLDG01387">
    <property type="entry name" value="BtrN-like_SPASM_domain_contain"/>
    <property type="match status" value="1"/>
</dbReference>
<accession>A0A8J7U1B5</accession>
<reference evidence="8" key="1">
    <citation type="submission" date="2021-03" db="EMBL/GenBank/DDBJ databases">
        <authorList>
            <person name="Wang G."/>
        </authorList>
    </citation>
    <scope>NUCLEOTIDE SEQUENCE</scope>
    <source>
        <strain evidence="8">KCTC 12899</strain>
    </source>
</reference>
<evidence type="ECO:0000256" key="5">
    <source>
        <dbReference type="ARBA" id="ARBA00023004"/>
    </source>
</evidence>
<evidence type="ECO:0000313" key="9">
    <source>
        <dbReference type="Proteomes" id="UP000664417"/>
    </source>
</evidence>
<dbReference type="Proteomes" id="UP000664417">
    <property type="component" value="Unassembled WGS sequence"/>
</dbReference>
<dbReference type="GO" id="GO:0003824">
    <property type="term" value="F:catalytic activity"/>
    <property type="evidence" value="ECO:0007669"/>
    <property type="project" value="InterPro"/>
</dbReference>
<dbReference type="PANTHER" id="PTHR11228">
    <property type="entry name" value="RADICAL SAM DOMAIN PROTEIN"/>
    <property type="match status" value="1"/>
</dbReference>
<dbReference type="EMBL" id="JAFREP010000004">
    <property type="protein sequence ID" value="MBO1318003.1"/>
    <property type="molecule type" value="Genomic_DNA"/>
</dbReference>
<dbReference type="SFLD" id="SFLDS00029">
    <property type="entry name" value="Radical_SAM"/>
    <property type="match status" value="1"/>
</dbReference>
<dbReference type="SFLD" id="SFLDG01067">
    <property type="entry name" value="SPASM/twitch_domain_containing"/>
    <property type="match status" value="1"/>
</dbReference>
<dbReference type="RefSeq" id="WP_207857551.1">
    <property type="nucleotide sequence ID" value="NZ_JAFREP010000004.1"/>
</dbReference>
<dbReference type="Gene3D" id="3.20.20.70">
    <property type="entry name" value="Aldolase class I"/>
    <property type="match status" value="1"/>
</dbReference>
<dbReference type="CDD" id="cd21109">
    <property type="entry name" value="SPASM"/>
    <property type="match status" value="1"/>
</dbReference>
<dbReference type="InterPro" id="IPR050377">
    <property type="entry name" value="Radical_SAM_PqqE_MftC-like"/>
</dbReference>